<keyword evidence="3" id="KW-0808">Transferase</keyword>
<evidence type="ECO:0000313" key="2">
    <source>
        <dbReference type="EMBL" id="SBV64678.1"/>
    </source>
</evidence>
<gene>
    <name evidence="3" type="primary">welO</name>
    <name evidence="2" type="ORF">KL86CIT2_390073</name>
    <name evidence="3" type="ORF">KM92CIT3_81041</name>
</gene>
<dbReference type="Pfam" id="PF00535">
    <property type="entry name" value="Glycos_transf_2"/>
    <property type="match status" value="1"/>
</dbReference>
<dbReference type="PANTHER" id="PTHR22916:SF3">
    <property type="entry name" value="UDP-GLCNAC:BETAGAL BETA-1,3-N-ACETYLGLUCOSAMINYLTRANSFERASE-LIKE PROTEIN 1"/>
    <property type="match status" value="1"/>
</dbReference>
<dbReference type="SUPFAM" id="SSF53448">
    <property type="entry name" value="Nucleotide-diphospho-sugar transferases"/>
    <property type="match status" value="1"/>
</dbReference>
<dbReference type="GO" id="GO:0016758">
    <property type="term" value="F:hexosyltransferase activity"/>
    <property type="evidence" value="ECO:0007669"/>
    <property type="project" value="UniProtKB-ARBA"/>
</dbReference>
<protein>
    <submittedName>
        <fullName evidence="3">Galactosyltransferase</fullName>
    </submittedName>
</protein>
<evidence type="ECO:0000313" key="3">
    <source>
        <dbReference type="EMBL" id="SBV68713.1"/>
    </source>
</evidence>
<proteinExistence type="predicted"/>
<name>A0A212IPN8_9ENTR</name>
<organism evidence="3">
    <name type="scientific">uncultured Citrobacter sp</name>
    <dbReference type="NCBI Taxonomy" id="200446"/>
    <lineage>
        <taxon>Bacteria</taxon>
        <taxon>Pseudomonadati</taxon>
        <taxon>Pseudomonadota</taxon>
        <taxon>Gammaproteobacteria</taxon>
        <taxon>Enterobacterales</taxon>
        <taxon>Enterobacteriaceae</taxon>
        <taxon>Citrobacter</taxon>
        <taxon>environmental samples</taxon>
    </lineage>
</organism>
<dbReference type="InterPro" id="IPR001173">
    <property type="entry name" value="Glyco_trans_2-like"/>
</dbReference>
<dbReference type="PANTHER" id="PTHR22916">
    <property type="entry name" value="GLYCOSYLTRANSFERASE"/>
    <property type="match status" value="1"/>
</dbReference>
<dbReference type="RefSeq" id="WP_233608037.1">
    <property type="nucleotide sequence ID" value="NZ_LT598671.1"/>
</dbReference>
<sequence>MRNEVVSIVMPAYNAETYIKESINSVMAQDFQNWRLYIVDDASSDNTVDIINGFCDKRITLIYNEKNLGVARSRNRALNMCAGKYITFLDSDDIWCKDKLSKQLEILEQGWTVVCANYTTFRNENEIIRMRCSPEIITYSMMLKSNFIGNLTGIYNKEVLGVVYQEPYGHEDYIMWLKILSVTKKAYCIQQPLAKYRLSAASLSSNKLNAILWQWNIYRKHLRLSSVKSAYFFLFYLFYSIKKRV</sequence>
<evidence type="ECO:0000259" key="1">
    <source>
        <dbReference type="Pfam" id="PF00535"/>
    </source>
</evidence>
<keyword evidence="3" id="KW-0328">Glycosyltransferase</keyword>
<dbReference type="EMBL" id="FLUA01000037">
    <property type="protein sequence ID" value="SBV64678.1"/>
    <property type="molecule type" value="Genomic_DNA"/>
</dbReference>
<accession>A0A212IPN8</accession>
<dbReference type="AlphaFoldDB" id="A0A212IPN8"/>
<dbReference type="Gene3D" id="3.90.550.10">
    <property type="entry name" value="Spore Coat Polysaccharide Biosynthesis Protein SpsA, Chain A"/>
    <property type="match status" value="1"/>
</dbReference>
<dbReference type="InterPro" id="IPR029044">
    <property type="entry name" value="Nucleotide-diphossugar_trans"/>
</dbReference>
<dbReference type="EMBL" id="FLUB01000020">
    <property type="protein sequence ID" value="SBV68713.1"/>
    <property type="molecule type" value="Genomic_DNA"/>
</dbReference>
<reference evidence="3" key="1">
    <citation type="submission" date="2016-04" db="EMBL/GenBank/DDBJ databases">
        <authorList>
            <person name="Evans L.H."/>
            <person name="Alamgir A."/>
            <person name="Owens N."/>
            <person name="Weber N.D."/>
            <person name="Virtaneva K."/>
            <person name="Barbian K."/>
            <person name="Babar A."/>
            <person name="Rosenke K."/>
        </authorList>
    </citation>
    <scope>NUCLEOTIDE SEQUENCE</scope>
    <source>
        <strain evidence="2">86-2</strain>
        <strain evidence="3">92-3</strain>
    </source>
</reference>
<feature type="domain" description="Glycosyltransferase 2-like" evidence="1">
    <location>
        <begin position="7"/>
        <end position="133"/>
    </location>
</feature>